<dbReference type="EMBL" id="JAWPEI010000052">
    <property type="protein sequence ID" value="KAK4706736.1"/>
    <property type="molecule type" value="Genomic_DNA"/>
</dbReference>
<proteinExistence type="predicted"/>
<evidence type="ECO:0000313" key="1">
    <source>
        <dbReference type="EMBL" id="KAK4706736.1"/>
    </source>
</evidence>
<comment type="caution">
    <text evidence="1">The sequence shown here is derived from an EMBL/GenBank/DDBJ whole genome shotgun (WGS) entry which is preliminary data.</text>
</comment>
<name>A0AAV9K089_9SOLN</name>
<reference evidence="1 2" key="1">
    <citation type="submission" date="2023-10" db="EMBL/GenBank/DDBJ databases">
        <title>Genome-Wide Identification Analysis in wild type Solanum Pinnatisectum Reveals Some Genes Defensing Phytophthora Infestans.</title>
        <authorList>
            <person name="Sun C."/>
        </authorList>
    </citation>
    <scope>NUCLEOTIDE SEQUENCE [LARGE SCALE GENOMIC DNA]</scope>
    <source>
        <strain evidence="1">LQN</strain>
        <tissue evidence="1">Leaf</tissue>
    </source>
</reference>
<protein>
    <recommendedName>
        <fullName evidence="3">Ulp1 protease family, C-terminal catalytic domain containing protein</fullName>
    </recommendedName>
</protein>
<keyword evidence="2" id="KW-1185">Reference proteome</keyword>
<organism evidence="1 2">
    <name type="scientific">Solanum pinnatisectum</name>
    <name type="common">tansyleaf nightshade</name>
    <dbReference type="NCBI Taxonomy" id="50273"/>
    <lineage>
        <taxon>Eukaryota</taxon>
        <taxon>Viridiplantae</taxon>
        <taxon>Streptophyta</taxon>
        <taxon>Embryophyta</taxon>
        <taxon>Tracheophyta</taxon>
        <taxon>Spermatophyta</taxon>
        <taxon>Magnoliopsida</taxon>
        <taxon>eudicotyledons</taxon>
        <taxon>Gunneridae</taxon>
        <taxon>Pentapetalae</taxon>
        <taxon>asterids</taxon>
        <taxon>lamiids</taxon>
        <taxon>Solanales</taxon>
        <taxon>Solanaceae</taxon>
        <taxon>Solanoideae</taxon>
        <taxon>Solaneae</taxon>
        <taxon>Solanum</taxon>
    </lineage>
</organism>
<evidence type="ECO:0000313" key="2">
    <source>
        <dbReference type="Proteomes" id="UP001311915"/>
    </source>
</evidence>
<evidence type="ECO:0008006" key="3">
    <source>
        <dbReference type="Google" id="ProtNLM"/>
    </source>
</evidence>
<gene>
    <name evidence="1" type="ORF">R3W88_033700</name>
</gene>
<dbReference type="PANTHER" id="PTHR33022">
    <property type="entry name" value="DUF1985 DOMAIN-CONTAINING PROTEIN"/>
    <property type="match status" value="1"/>
</dbReference>
<sequence>MFDMVYGVDCRLFVVAFAEFLSGGIHISSNEFRSDYLHKRYANLLWKYGTDKAKTRYVNDNDDPTTKKNLANVE</sequence>
<dbReference type="PANTHER" id="PTHR33022:SF13">
    <property type="entry name" value="UBIQUITIN-LIKE PROTEASE FAMILY PROFILE DOMAIN-CONTAINING PROTEIN"/>
    <property type="match status" value="1"/>
</dbReference>
<dbReference type="Proteomes" id="UP001311915">
    <property type="component" value="Unassembled WGS sequence"/>
</dbReference>
<accession>A0AAV9K089</accession>
<dbReference type="AlphaFoldDB" id="A0AAV9K089"/>